<evidence type="ECO:0000259" key="3">
    <source>
        <dbReference type="PROSITE" id="PS51109"/>
    </source>
</evidence>
<dbReference type="PANTHER" id="PTHR21666">
    <property type="entry name" value="PEPTIDASE-RELATED"/>
    <property type="match status" value="1"/>
</dbReference>
<organism evidence="5 6">
    <name type="scientific">Tepidanaerobacter acetatoxydans (strain DSM 21804 / JCM 16047 / Re1)</name>
    <dbReference type="NCBI Taxonomy" id="1209989"/>
    <lineage>
        <taxon>Bacteria</taxon>
        <taxon>Bacillati</taxon>
        <taxon>Bacillota</taxon>
        <taxon>Clostridia</taxon>
        <taxon>Thermosediminibacterales</taxon>
        <taxon>Tepidanaerobacteraceae</taxon>
        <taxon>Tepidanaerobacter</taxon>
    </lineage>
</organism>
<dbReference type="Gene3D" id="2.20.230.10">
    <property type="entry name" value="Resuscitation-promoting factor rpfb"/>
    <property type="match status" value="1"/>
</dbReference>
<dbReference type="SUPFAM" id="SSF51261">
    <property type="entry name" value="Duplicated hybrid motif"/>
    <property type="match status" value="1"/>
</dbReference>
<feature type="domain" description="G5" evidence="3">
    <location>
        <begin position="252"/>
        <end position="332"/>
    </location>
</feature>
<dbReference type="InterPro" id="IPR050570">
    <property type="entry name" value="Cell_wall_metabolism_enzyme"/>
</dbReference>
<proteinExistence type="predicted"/>
<keyword evidence="1" id="KW-0732">Signal</keyword>
<dbReference type="SMART" id="SM00257">
    <property type="entry name" value="LysM"/>
    <property type="match status" value="1"/>
</dbReference>
<dbReference type="RefSeq" id="WP_013779626.1">
    <property type="nucleotide sequence ID" value="NC_015519.1"/>
</dbReference>
<keyword evidence="2" id="KW-0812">Transmembrane</keyword>
<keyword evidence="6" id="KW-1185">Reference proteome</keyword>
<dbReference type="eggNOG" id="COG3583">
    <property type="taxonomic scope" value="Bacteria"/>
</dbReference>
<dbReference type="InterPro" id="IPR036779">
    <property type="entry name" value="LysM_dom_sf"/>
</dbReference>
<dbReference type="AlphaFoldDB" id="F4LV60"/>
<feature type="domain" description="LysM" evidence="4">
    <location>
        <begin position="200"/>
        <end position="245"/>
    </location>
</feature>
<dbReference type="Proteomes" id="UP000010802">
    <property type="component" value="Chromosome"/>
</dbReference>
<gene>
    <name evidence="5" type="ordered locus">TEPIRE1_2814</name>
</gene>
<sequence length="461" mass="50714">MEAPSFKDLKGLYLKAKTDKKTKTLLLAGCCVIVTFAVLIALLSRSVLEVSVGGEKIGNVKNYQELTEIKTELQKKYENKLGADIEFVQDIKISPVRALGKKLDSEEEMIKKLESALTYKLKAVAIEIDEKEVAVVKDKTTAEAVLDEVKNYYINQAPGELIKVEVAEKVKLIERYVYPKETLSAEEAKNLILKGALETKTYEVVEGDSLWSISQEKNMSLDDLIKANPQLKSENELALGEKINLTEIKPLLNVTVVKKITYNEDIPYETEVVKDNSLWTWDQKVKQAGEKGSKEIAAEAVFKNGIKVSQTVIDEKVVKEPVTRIVARGTKAEVAFRGNGRFSWPTVGQITSPFGYRGSEFHTGIDIAQSKGAPVRASNSGTVTFTGWQGGYGNLVIINHGGGIETYYAHNSSITVSVGQQVEKGQQIATVGSTGRASGNHVHFEVRVNGSAINPLNYLNK</sequence>
<dbReference type="PANTHER" id="PTHR21666:SF270">
    <property type="entry name" value="MUREIN HYDROLASE ACTIVATOR ENVC"/>
    <property type="match status" value="1"/>
</dbReference>
<dbReference type="EMBL" id="HF563609">
    <property type="protein sequence ID" value="CDI41085.1"/>
    <property type="molecule type" value="Genomic_DNA"/>
</dbReference>
<dbReference type="InterPro" id="IPR011055">
    <property type="entry name" value="Dup_hybrid_motif"/>
</dbReference>
<dbReference type="KEGG" id="tep:TepRe1_2609"/>
<dbReference type="SUPFAM" id="SSF54106">
    <property type="entry name" value="LysM domain"/>
    <property type="match status" value="1"/>
</dbReference>
<feature type="transmembrane region" description="Helical" evidence="2">
    <location>
        <begin position="24"/>
        <end position="43"/>
    </location>
</feature>
<dbReference type="Pfam" id="PF01476">
    <property type="entry name" value="LysM"/>
    <property type="match status" value="1"/>
</dbReference>
<dbReference type="Gene3D" id="3.10.350.10">
    <property type="entry name" value="LysM domain"/>
    <property type="match status" value="1"/>
</dbReference>
<dbReference type="InterPro" id="IPR011098">
    <property type="entry name" value="G5_dom"/>
</dbReference>
<evidence type="ECO:0000259" key="4">
    <source>
        <dbReference type="PROSITE" id="PS51782"/>
    </source>
</evidence>
<evidence type="ECO:0000313" key="5">
    <source>
        <dbReference type="EMBL" id="CDI41085.1"/>
    </source>
</evidence>
<protein>
    <submittedName>
        <fullName evidence="5">Peptidase M23</fullName>
    </submittedName>
</protein>
<dbReference type="CDD" id="cd00118">
    <property type="entry name" value="LysM"/>
    <property type="match status" value="1"/>
</dbReference>
<dbReference type="Pfam" id="PF01551">
    <property type="entry name" value="Peptidase_M23"/>
    <property type="match status" value="1"/>
</dbReference>
<keyword evidence="2" id="KW-0472">Membrane</keyword>
<accession>F4LV60</accession>
<dbReference type="InterPro" id="IPR018392">
    <property type="entry name" value="LysM"/>
</dbReference>
<dbReference type="PROSITE" id="PS51782">
    <property type="entry name" value="LYSM"/>
    <property type="match status" value="1"/>
</dbReference>
<dbReference type="OrthoDB" id="9814460at2"/>
<dbReference type="STRING" id="1209989.TepRe1_2609"/>
<dbReference type="eggNOG" id="COG0739">
    <property type="taxonomic scope" value="Bacteria"/>
</dbReference>
<name>F4LV60_TEPAE</name>
<reference evidence="6" key="1">
    <citation type="journal article" date="2013" name="Genome Announc.">
        <title>First genome sequence of a syntrophic acetate-oxidizing bacterium, Tepidanaerobacter acetatoxydans strain Re1.</title>
        <authorList>
            <person name="Manzoor S."/>
            <person name="Bongcam-Rudloff E."/>
            <person name="Schnurer A."/>
            <person name="Muller B."/>
        </authorList>
    </citation>
    <scope>NUCLEOTIDE SEQUENCE [LARGE SCALE GENOMIC DNA]</scope>
    <source>
        <strain evidence="6">Re1</strain>
    </source>
</reference>
<dbReference type="GO" id="GO:0004222">
    <property type="term" value="F:metalloendopeptidase activity"/>
    <property type="evidence" value="ECO:0007669"/>
    <property type="project" value="TreeGrafter"/>
</dbReference>
<dbReference type="Pfam" id="PF07501">
    <property type="entry name" value="G5"/>
    <property type="match status" value="1"/>
</dbReference>
<dbReference type="InterPro" id="IPR016047">
    <property type="entry name" value="M23ase_b-sheet_dom"/>
</dbReference>
<keyword evidence="2" id="KW-1133">Transmembrane helix</keyword>
<evidence type="ECO:0000256" key="1">
    <source>
        <dbReference type="ARBA" id="ARBA00022729"/>
    </source>
</evidence>
<evidence type="ECO:0000256" key="2">
    <source>
        <dbReference type="SAM" id="Phobius"/>
    </source>
</evidence>
<dbReference type="KEGG" id="tae:TepiRe1_2814"/>
<dbReference type="Gene3D" id="2.70.70.10">
    <property type="entry name" value="Glucose Permease (Domain IIA)"/>
    <property type="match status" value="1"/>
</dbReference>
<dbReference type="SMART" id="SM01208">
    <property type="entry name" value="G5"/>
    <property type="match status" value="1"/>
</dbReference>
<evidence type="ECO:0000313" key="6">
    <source>
        <dbReference type="Proteomes" id="UP000010802"/>
    </source>
</evidence>
<dbReference type="MEROPS" id="M23.009"/>
<dbReference type="HOGENOM" id="CLU_027710_2_1_9"/>
<dbReference type="PROSITE" id="PS51109">
    <property type="entry name" value="G5"/>
    <property type="match status" value="1"/>
</dbReference>
<dbReference type="CDD" id="cd12797">
    <property type="entry name" value="M23_peptidase"/>
    <property type="match status" value="1"/>
</dbReference>